<reference evidence="2 3" key="1">
    <citation type="journal article" date="2006" name="Nature">
        <title>Global trends of whole-genome duplications revealed by the ciliate Paramecium tetraurelia.</title>
        <authorList>
            <consortium name="Genoscope"/>
            <person name="Aury J.-M."/>
            <person name="Jaillon O."/>
            <person name="Duret L."/>
            <person name="Noel B."/>
            <person name="Jubin C."/>
            <person name="Porcel B.M."/>
            <person name="Segurens B."/>
            <person name="Daubin V."/>
            <person name="Anthouard V."/>
            <person name="Aiach N."/>
            <person name="Arnaiz O."/>
            <person name="Billaut A."/>
            <person name="Beisson J."/>
            <person name="Blanc I."/>
            <person name="Bouhouche K."/>
            <person name="Camara F."/>
            <person name="Duharcourt S."/>
            <person name="Guigo R."/>
            <person name="Gogendeau D."/>
            <person name="Katinka M."/>
            <person name="Keller A.-M."/>
            <person name="Kissmehl R."/>
            <person name="Klotz C."/>
            <person name="Koll F."/>
            <person name="Le Moue A."/>
            <person name="Lepere C."/>
            <person name="Malinsky S."/>
            <person name="Nowacki M."/>
            <person name="Nowak J.K."/>
            <person name="Plattner H."/>
            <person name="Poulain J."/>
            <person name="Ruiz F."/>
            <person name="Serrano V."/>
            <person name="Zagulski M."/>
            <person name="Dessen P."/>
            <person name="Betermier M."/>
            <person name="Weissenbach J."/>
            <person name="Scarpelli C."/>
            <person name="Schachter V."/>
            <person name="Sperling L."/>
            <person name="Meyer E."/>
            <person name="Cohen J."/>
            <person name="Wincker P."/>
        </authorList>
    </citation>
    <scope>NUCLEOTIDE SEQUENCE [LARGE SCALE GENOMIC DNA]</scope>
    <source>
        <strain evidence="2 3">Stock d4-2</strain>
    </source>
</reference>
<dbReference type="OMA" id="QKQIDCK"/>
<feature type="compositionally biased region" description="Polar residues" evidence="1">
    <location>
        <begin position="113"/>
        <end position="132"/>
    </location>
</feature>
<evidence type="ECO:0000313" key="2">
    <source>
        <dbReference type="EMBL" id="CAK94960.1"/>
    </source>
</evidence>
<evidence type="ECO:0000256" key="1">
    <source>
        <dbReference type="SAM" id="MobiDB-lite"/>
    </source>
</evidence>
<dbReference type="AlphaFoldDB" id="A0EI19"/>
<dbReference type="KEGG" id="ptm:GSPATT00027287001"/>
<dbReference type="GeneID" id="5048118"/>
<sequence length="732" mass="85966">MHNFLFENRLSTYSTFSPFGSTKNSKPGIITKIKNKIQDLFLPSINPSSTIQRIQYYNELNLEKELSHQFKNKLAIVDHLLPKKEENITLKRKSLYTFDEQREEVVQNENQISKEAQSNSVNRKIDQSPQVNETKKQKKFKKNHAKIEKPRKMEADQQQRDYDFNKKSQNQNIESNQENSSGYISNYQTQNNDCFKDCIKSATPYKKQKGLTNEQMDKKNQVEIQSFKQDQKFDSQQMHDLKQQIQETQNGNSIVGVKQIIQENELFSSSTGTNTKGEIMESLLRIEHIFYSQKSDSEMLEEKRSNHSQLEIQNKLFSYFHSDLEERIDFDKKAELEQNRNPNDVKSTKSINQNQTVLETQQQQQQQVKKQRNLILDSVIINLQIQCSRQKQIDCKEEQQKVISQQSDQQKLNQVIQEDSIINHSYEKIQISNKQELKLQYNTIKQEEISQQTQVEKKVQHGQLQKQLDEKLETPLTQNQLSTINQEGTPKTPKITQEIDQQKQLDAKQDQMQKQNNPFLDTSSHISSDQVSQYFLQGFLTGNSQFPLQQQQCTRNQNFLDLFKVQTNNQLFNFNVPLQNQGYQTQNINNSQNIAQKNDSSLVYKQMEIIDQIPFSEQFNVTQQNNYHQTISNYFTPNFEQKYCQPATYQQSQSSNELISYQAPIQQQSLFPQMQQSSYQISSINLFQSNSPQPSTNMNCCQEEGCTFIISRYKYEVGLKQQIKHKFRFICY</sequence>
<name>A0EI19_PARTE</name>
<protein>
    <submittedName>
        <fullName evidence="2">Uncharacterized protein</fullName>
    </submittedName>
</protein>
<feature type="compositionally biased region" description="Basic and acidic residues" evidence="1">
    <location>
        <begin position="145"/>
        <end position="166"/>
    </location>
</feature>
<gene>
    <name evidence="2" type="ORF">GSPATT00027287001</name>
</gene>
<feature type="region of interest" description="Disordered" evidence="1">
    <location>
        <begin position="108"/>
        <end position="185"/>
    </location>
</feature>
<evidence type="ECO:0000313" key="3">
    <source>
        <dbReference type="Proteomes" id="UP000000600"/>
    </source>
</evidence>
<dbReference type="RefSeq" id="XP_001462333.1">
    <property type="nucleotide sequence ID" value="XM_001462296.1"/>
</dbReference>
<keyword evidence="3" id="KW-1185">Reference proteome</keyword>
<organism evidence="2 3">
    <name type="scientific">Paramecium tetraurelia</name>
    <dbReference type="NCBI Taxonomy" id="5888"/>
    <lineage>
        <taxon>Eukaryota</taxon>
        <taxon>Sar</taxon>
        <taxon>Alveolata</taxon>
        <taxon>Ciliophora</taxon>
        <taxon>Intramacronucleata</taxon>
        <taxon>Oligohymenophorea</taxon>
        <taxon>Peniculida</taxon>
        <taxon>Parameciidae</taxon>
        <taxon>Paramecium</taxon>
    </lineage>
</organism>
<accession>A0EI19</accession>
<dbReference type="OrthoDB" id="10404179at2759"/>
<dbReference type="Proteomes" id="UP000000600">
    <property type="component" value="Unassembled WGS sequence"/>
</dbReference>
<proteinExistence type="predicted"/>
<dbReference type="InParanoid" id="A0EI19"/>
<dbReference type="EMBL" id="CT868680">
    <property type="protein sequence ID" value="CAK94960.1"/>
    <property type="molecule type" value="Genomic_DNA"/>
</dbReference>
<dbReference type="HOGENOM" id="CLU_012274_0_0_1"/>
<feature type="compositionally biased region" description="Low complexity" evidence="1">
    <location>
        <begin position="167"/>
        <end position="181"/>
    </location>
</feature>